<evidence type="ECO:0000256" key="5">
    <source>
        <dbReference type="ARBA" id="ARBA00022692"/>
    </source>
</evidence>
<dbReference type="InterPro" id="IPR051906">
    <property type="entry name" value="TolC-like"/>
</dbReference>
<dbReference type="RefSeq" id="WP_072714498.1">
    <property type="nucleotide sequence ID" value="NZ_FRAU01000001.1"/>
</dbReference>
<keyword evidence="5" id="KW-0812">Transmembrane</keyword>
<dbReference type="Gene3D" id="1.20.1600.10">
    <property type="entry name" value="Outer membrane efflux proteins (OEP)"/>
    <property type="match status" value="1"/>
</dbReference>
<sequence>MSIRCWLLVGLGWIVAAGDVPAQSVQRSASSPQPIILTLEEAIQIALIQNRALQSARLDVANARAQVREAWGQVLPQVNLSADYTRNLKTPNPFAGSAAGNLFQSLGFLDWLAYNERARTDDNPETEPISFGEFVERQQQALAEAGIRPRAGDNPFAVDNRFTAGLTIEQTLFSKTAFAAIKGAKILQEINRRGATRQEQLLIDQVRRAFYGALLAQEQVRVMAQSVARTRETLQETIRRVAQGVAPQFQRLSVEVELANLETQLIQAQNQAAQTLDQLKLLLGIPLDQPIQLRGVLAVTDPGRYQQIALDEAVALALERRPDLEQLRLQIKLREVDRELAKAARYPRLSAFASFSYIGNVPDYRTVILSDPNDPFKFSRRTNDFFSSAYWNPSVNIGVRLTWTLFSGFQTAARVQQRQIAVKQAELQYLHQLDQVRLEVLQALRDLEAARKRLVSQARNVERAELNYTHARIRLREGVASPLEEREASQQLDQSRLNYLQAVYDYLTAQSAFETAVGLIAPPGQEARVSLTLRHESR</sequence>
<proteinExistence type="inferred from homology"/>
<dbReference type="Pfam" id="PF02321">
    <property type="entry name" value="OEP"/>
    <property type="match status" value="2"/>
</dbReference>
<gene>
    <name evidence="9" type="ORF">SAMN04488087_0658</name>
</gene>
<keyword evidence="6" id="KW-0472">Membrane</keyword>
<evidence type="ECO:0000256" key="1">
    <source>
        <dbReference type="ARBA" id="ARBA00004442"/>
    </source>
</evidence>
<dbReference type="InterPro" id="IPR003423">
    <property type="entry name" value="OMP_efflux"/>
</dbReference>
<keyword evidence="10" id="KW-1185">Reference proteome</keyword>
<protein>
    <submittedName>
        <fullName evidence="9">Outer membrane protein TolC</fullName>
    </submittedName>
</protein>
<dbReference type="GO" id="GO:0015562">
    <property type="term" value="F:efflux transmembrane transporter activity"/>
    <property type="evidence" value="ECO:0007669"/>
    <property type="project" value="InterPro"/>
</dbReference>
<feature type="coiled-coil region" evidence="8">
    <location>
        <begin position="433"/>
        <end position="467"/>
    </location>
</feature>
<accession>A0A1M6QKY9</accession>
<evidence type="ECO:0000313" key="10">
    <source>
        <dbReference type="Proteomes" id="UP000185812"/>
    </source>
</evidence>
<dbReference type="EMBL" id="FRAU01000001">
    <property type="protein sequence ID" value="SHK20677.1"/>
    <property type="molecule type" value="Genomic_DNA"/>
</dbReference>
<reference evidence="10" key="1">
    <citation type="submission" date="2016-11" db="EMBL/GenBank/DDBJ databases">
        <authorList>
            <person name="Varghese N."/>
            <person name="Submissions S."/>
        </authorList>
    </citation>
    <scope>NUCLEOTIDE SEQUENCE [LARGE SCALE GENOMIC DNA]</scope>
    <source>
        <strain evidence="10">DSM 22212</strain>
    </source>
</reference>
<evidence type="ECO:0000256" key="2">
    <source>
        <dbReference type="ARBA" id="ARBA00007613"/>
    </source>
</evidence>
<evidence type="ECO:0000313" key="9">
    <source>
        <dbReference type="EMBL" id="SHK20677.1"/>
    </source>
</evidence>
<evidence type="ECO:0000256" key="3">
    <source>
        <dbReference type="ARBA" id="ARBA00022448"/>
    </source>
</evidence>
<comment type="similarity">
    <text evidence="2">Belongs to the outer membrane factor (OMF) (TC 1.B.17) family.</text>
</comment>
<evidence type="ECO:0000256" key="4">
    <source>
        <dbReference type="ARBA" id="ARBA00022452"/>
    </source>
</evidence>
<keyword evidence="7" id="KW-0998">Cell outer membrane</keyword>
<dbReference type="STRING" id="633813.SAMN04488087_0658"/>
<evidence type="ECO:0000256" key="6">
    <source>
        <dbReference type="ARBA" id="ARBA00023136"/>
    </source>
</evidence>
<dbReference type="SUPFAM" id="SSF56954">
    <property type="entry name" value="Outer membrane efflux proteins (OEP)"/>
    <property type="match status" value="1"/>
</dbReference>
<dbReference type="GO" id="GO:0009279">
    <property type="term" value="C:cell outer membrane"/>
    <property type="evidence" value="ECO:0007669"/>
    <property type="project" value="UniProtKB-SubCell"/>
</dbReference>
<dbReference type="GO" id="GO:1990281">
    <property type="term" value="C:efflux pump complex"/>
    <property type="evidence" value="ECO:0007669"/>
    <property type="project" value="TreeGrafter"/>
</dbReference>
<organism evidence="9 10">
    <name type="scientific">Rhodothermus profundi</name>
    <dbReference type="NCBI Taxonomy" id="633813"/>
    <lineage>
        <taxon>Bacteria</taxon>
        <taxon>Pseudomonadati</taxon>
        <taxon>Rhodothermota</taxon>
        <taxon>Rhodothermia</taxon>
        <taxon>Rhodothermales</taxon>
        <taxon>Rhodothermaceae</taxon>
        <taxon>Rhodothermus</taxon>
    </lineage>
</organism>
<feature type="coiled-coil region" evidence="8">
    <location>
        <begin position="251"/>
        <end position="278"/>
    </location>
</feature>
<dbReference type="PANTHER" id="PTHR30026:SF20">
    <property type="entry name" value="OUTER MEMBRANE PROTEIN TOLC"/>
    <property type="match status" value="1"/>
</dbReference>
<name>A0A1M6QKY9_9BACT</name>
<dbReference type="Proteomes" id="UP000185812">
    <property type="component" value="Unassembled WGS sequence"/>
</dbReference>
<evidence type="ECO:0000256" key="8">
    <source>
        <dbReference type="SAM" id="Coils"/>
    </source>
</evidence>
<evidence type="ECO:0000256" key="7">
    <source>
        <dbReference type="ARBA" id="ARBA00023237"/>
    </source>
</evidence>
<comment type="subcellular location">
    <subcellularLocation>
        <location evidence="1">Cell outer membrane</location>
    </subcellularLocation>
</comment>
<keyword evidence="3" id="KW-0813">Transport</keyword>
<dbReference type="AlphaFoldDB" id="A0A1M6QKY9"/>
<dbReference type="PANTHER" id="PTHR30026">
    <property type="entry name" value="OUTER MEMBRANE PROTEIN TOLC"/>
    <property type="match status" value="1"/>
</dbReference>
<keyword evidence="8" id="KW-0175">Coiled coil</keyword>
<keyword evidence="4" id="KW-1134">Transmembrane beta strand</keyword>
<dbReference type="GO" id="GO:0015288">
    <property type="term" value="F:porin activity"/>
    <property type="evidence" value="ECO:0007669"/>
    <property type="project" value="TreeGrafter"/>
</dbReference>